<dbReference type="InterPro" id="IPR028883">
    <property type="entry name" value="tRNA_aden_deaminase"/>
</dbReference>
<comment type="function">
    <text evidence="8">Catalyzes the deamination of adenosine to inosine at the wobble position 34 of tRNA(Arg2).</text>
</comment>
<evidence type="ECO:0000256" key="8">
    <source>
        <dbReference type="HAMAP-Rule" id="MF_00972"/>
    </source>
</evidence>
<dbReference type="PANTHER" id="PTHR11079">
    <property type="entry name" value="CYTOSINE DEAMINASE FAMILY MEMBER"/>
    <property type="match status" value="1"/>
</dbReference>
<comment type="subunit">
    <text evidence="2 8">Homodimer.</text>
</comment>
<evidence type="ECO:0000256" key="4">
    <source>
        <dbReference type="ARBA" id="ARBA00022723"/>
    </source>
</evidence>
<dbReference type="PROSITE" id="PS00903">
    <property type="entry name" value="CYT_DCMP_DEAMINASES_1"/>
    <property type="match status" value="1"/>
</dbReference>
<dbReference type="InterPro" id="IPR016192">
    <property type="entry name" value="APOBEC/CMP_deaminase_Zn-bd"/>
</dbReference>
<evidence type="ECO:0000256" key="5">
    <source>
        <dbReference type="ARBA" id="ARBA00022801"/>
    </source>
</evidence>
<feature type="binding site" evidence="8">
    <location>
        <position position="84"/>
    </location>
    <ligand>
        <name>Zn(2+)</name>
        <dbReference type="ChEBI" id="CHEBI:29105"/>
        <note>catalytic</note>
    </ligand>
</feature>
<evidence type="ECO:0000313" key="10">
    <source>
        <dbReference type="EMBL" id="GAA0778726.1"/>
    </source>
</evidence>
<dbReference type="Proteomes" id="UP001501047">
    <property type="component" value="Unassembled WGS sequence"/>
</dbReference>
<gene>
    <name evidence="8" type="primary">tadA</name>
    <name evidence="10" type="ORF">GCM10008908_36060</name>
</gene>
<evidence type="ECO:0000256" key="2">
    <source>
        <dbReference type="ARBA" id="ARBA00011738"/>
    </source>
</evidence>
<comment type="cofactor">
    <cofactor evidence="8">
        <name>Zn(2+)</name>
        <dbReference type="ChEBI" id="CHEBI:29105"/>
    </cofactor>
    <text evidence="8">Binds 1 zinc ion per subunit.</text>
</comment>
<dbReference type="InterPro" id="IPR016193">
    <property type="entry name" value="Cytidine_deaminase-like"/>
</dbReference>
<dbReference type="HAMAP" id="MF_00972">
    <property type="entry name" value="tRNA_aden_deaminase"/>
    <property type="match status" value="1"/>
</dbReference>
<keyword evidence="3 8" id="KW-0819">tRNA processing</keyword>
<dbReference type="CDD" id="cd01285">
    <property type="entry name" value="nucleoside_deaminase"/>
    <property type="match status" value="1"/>
</dbReference>
<dbReference type="SUPFAM" id="SSF53927">
    <property type="entry name" value="Cytidine deaminase-like"/>
    <property type="match status" value="1"/>
</dbReference>
<dbReference type="Gene3D" id="3.40.140.10">
    <property type="entry name" value="Cytidine Deaminase, domain 2"/>
    <property type="match status" value="1"/>
</dbReference>
<feature type="domain" description="CMP/dCMP-type deaminase" evidence="9">
    <location>
        <begin position="1"/>
        <end position="110"/>
    </location>
</feature>
<keyword evidence="5 8" id="KW-0378">Hydrolase</keyword>
<feature type="active site" description="Proton donor" evidence="8">
    <location>
        <position position="53"/>
    </location>
</feature>
<comment type="catalytic activity">
    <reaction evidence="7 8">
        <text>adenosine(34) in tRNA + H2O + H(+) = inosine(34) in tRNA + NH4(+)</text>
        <dbReference type="Rhea" id="RHEA:43168"/>
        <dbReference type="Rhea" id="RHEA-COMP:10373"/>
        <dbReference type="Rhea" id="RHEA-COMP:10374"/>
        <dbReference type="ChEBI" id="CHEBI:15377"/>
        <dbReference type="ChEBI" id="CHEBI:15378"/>
        <dbReference type="ChEBI" id="CHEBI:28938"/>
        <dbReference type="ChEBI" id="CHEBI:74411"/>
        <dbReference type="ChEBI" id="CHEBI:82852"/>
        <dbReference type="EC" id="3.5.4.33"/>
    </reaction>
</comment>
<sequence length="150" mass="16932">MDNYFLQQAIIEAKIAKSKNEVPVGAVIVKNNKIIATSHNTKESTKDPTNHAEIIAIKKAAEGIGDWRLNECDMYVTLEPCPMCAGAIVQSRIRRLYIGTFDPIGGGCGSVFNITQSEDLNHWVNVNWLYNEECSNLLQEFFKEKRKEKI</sequence>
<dbReference type="InterPro" id="IPR002125">
    <property type="entry name" value="CMP_dCMP_dom"/>
</dbReference>
<evidence type="ECO:0000256" key="6">
    <source>
        <dbReference type="ARBA" id="ARBA00022833"/>
    </source>
</evidence>
<dbReference type="PROSITE" id="PS51747">
    <property type="entry name" value="CYT_DCMP_DEAMINASES_2"/>
    <property type="match status" value="1"/>
</dbReference>
<organism evidence="10 11">
    <name type="scientific">Clostridium subterminale</name>
    <dbReference type="NCBI Taxonomy" id="1550"/>
    <lineage>
        <taxon>Bacteria</taxon>
        <taxon>Bacillati</taxon>
        <taxon>Bacillota</taxon>
        <taxon>Clostridia</taxon>
        <taxon>Eubacteriales</taxon>
        <taxon>Clostridiaceae</taxon>
        <taxon>Clostridium</taxon>
    </lineage>
</organism>
<accession>A0ABN1KXY0</accession>
<dbReference type="Pfam" id="PF14437">
    <property type="entry name" value="MafB19-deam"/>
    <property type="match status" value="1"/>
</dbReference>
<evidence type="ECO:0000256" key="7">
    <source>
        <dbReference type="ARBA" id="ARBA00048045"/>
    </source>
</evidence>
<name>A0ABN1KXY0_CLOSU</name>
<evidence type="ECO:0000256" key="1">
    <source>
        <dbReference type="ARBA" id="ARBA00010669"/>
    </source>
</evidence>
<dbReference type="EC" id="3.5.4.33" evidence="8"/>
<reference evidence="10 11" key="1">
    <citation type="journal article" date="2019" name="Int. J. Syst. Evol. Microbiol.">
        <title>The Global Catalogue of Microorganisms (GCM) 10K type strain sequencing project: providing services to taxonomists for standard genome sequencing and annotation.</title>
        <authorList>
            <consortium name="The Broad Institute Genomics Platform"/>
            <consortium name="The Broad Institute Genome Sequencing Center for Infectious Disease"/>
            <person name="Wu L."/>
            <person name="Ma J."/>
        </authorList>
    </citation>
    <scope>NUCLEOTIDE SEQUENCE [LARGE SCALE GENOMIC DNA]</scope>
    <source>
        <strain evidence="10 11">JCM 1417</strain>
    </source>
</reference>
<keyword evidence="6 8" id="KW-0862">Zinc</keyword>
<evidence type="ECO:0000259" key="9">
    <source>
        <dbReference type="PROSITE" id="PS51747"/>
    </source>
</evidence>
<protein>
    <recommendedName>
        <fullName evidence="8">tRNA-specific adenosine deaminase</fullName>
        <ecNumber evidence="8">3.5.4.33</ecNumber>
    </recommendedName>
</protein>
<evidence type="ECO:0000313" key="11">
    <source>
        <dbReference type="Proteomes" id="UP001501047"/>
    </source>
</evidence>
<dbReference type="EMBL" id="BAAACI010000010">
    <property type="protein sequence ID" value="GAA0778726.1"/>
    <property type="molecule type" value="Genomic_DNA"/>
</dbReference>
<keyword evidence="4 8" id="KW-0479">Metal-binding</keyword>
<dbReference type="InterPro" id="IPR058535">
    <property type="entry name" value="MafB19-deam"/>
</dbReference>
<dbReference type="RefSeq" id="WP_343827936.1">
    <property type="nucleotide sequence ID" value="NZ_BAAACI010000010.1"/>
</dbReference>
<comment type="caution">
    <text evidence="10">The sequence shown here is derived from an EMBL/GenBank/DDBJ whole genome shotgun (WGS) entry which is preliminary data.</text>
</comment>
<dbReference type="PANTHER" id="PTHR11079:SF202">
    <property type="entry name" value="TRNA-SPECIFIC ADENOSINE DEAMINASE"/>
    <property type="match status" value="1"/>
</dbReference>
<keyword evidence="11" id="KW-1185">Reference proteome</keyword>
<feature type="binding site" evidence="8">
    <location>
        <position position="81"/>
    </location>
    <ligand>
        <name>Zn(2+)</name>
        <dbReference type="ChEBI" id="CHEBI:29105"/>
        <note>catalytic</note>
    </ligand>
</feature>
<evidence type="ECO:0000256" key="3">
    <source>
        <dbReference type="ARBA" id="ARBA00022694"/>
    </source>
</evidence>
<feature type="binding site" evidence="8">
    <location>
        <position position="51"/>
    </location>
    <ligand>
        <name>Zn(2+)</name>
        <dbReference type="ChEBI" id="CHEBI:29105"/>
        <note>catalytic</note>
    </ligand>
</feature>
<proteinExistence type="inferred from homology"/>
<comment type="similarity">
    <text evidence="1">Belongs to the cytidine and deoxycytidylate deaminase family. ADAT2 subfamily.</text>
</comment>